<dbReference type="Pfam" id="PF14765">
    <property type="entry name" value="PS-DH"/>
    <property type="match status" value="1"/>
</dbReference>
<dbReference type="Proteomes" id="UP001304298">
    <property type="component" value="Unassembled WGS sequence"/>
</dbReference>
<dbReference type="InterPro" id="IPR042104">
    <property type="entry name" value="PKS_dehydratase_sf"/>
</dbReference>
<dbReference type="InterPro" id="IPR006162">
    <property type="entry name" value="Ppantetheine_attach_site"/>
</dbReference>
<dbReference type="InterPro" id="IPR057326">
    <property type="entry name" value="KR_dom"/>
</dbReference>
<dbReference type="Gene3D" id="3.30.300.30">
    <property type="match status" value="1"/>
</dbReference>
<gene>
    <name evidence="11" type="ORF">VA596_47940</name>
</gene>
<dbReference type="PROSITE" id="PS00012">
    <property type="entry name" value="PHOSPHOPANTETHEINE"/>
    <property type="match status" value="1"/>
</dbReference>
<feature type="domain" description="Carrier" evidence="8">
    <location>
        <begin position="2085"/>
        <end position="2163"/>
    </location>
</feature>
<dbReference type="SUPFAM" id="SSF52151">
    <property type="entry name" value="FabD/lysophospholipase-like"/>
    <property type="match status" value="1"/>
</dbReference>
<dbReference type="InterPro" id="IPR049900">
    <property type="entry name" value="PKS_mFAS_DH"/>
</dbReference>
<dbReference type="Gene3D" id="3.40.366.10">
    <property type="entry name" value="Malonyl-Coenzyme A Acyl Carrier Protein, domain 2"/>
    <property type="match status" value="1"/>
</dbReference>
<dbReference type="InterPro" id="IPR020806">
    <property type="entry name" value="PKS_PP-bd"/>
</dbReference>
<dbReference type="SUPFAM" id="SSF53901">
    <property type="entry name" value="Thiolase-like"/>
    <property type="match status" value="1"/>
</dbReference>
<evidence type="ECO:0000313" key="12">
    <source>
        <dbReference type="Proteomes" id="UP001304298"/>
    </source>
</evidence>
<dbReference type="Pfam" id="PF00698">
    <property type="entry name" value="Acyl_transf_1"/>
    <property type="match status" value="1"/>
</dbReference>
<dbReference type="Pfam" id="PF00501">
    <property type="entry name" value="AMP-binding"/>
    <property type="match status" value="1"/>
</dbReference>
<dbReference type="InterPro" id="IPR025110">
    <property type="entry name" value="AMP-bd_C"/>
</dbReference>
<dbReference type="Gene3D" id="3.40.50.12780">
    <property type="entry name" value="N-terminal domain of ligase-like"/>
    <property type="match status" value="1"/>
</dbReference>
<dbReference type="SMART" id="SM00827">
    <property type="entry name" value="PKS_AT"/>
    <property type="match status" value="1"/>
</dbReference>
<evidence type="ECO:0000259" key="8">
    <source>
        <dbReference type="PROSITE" id="PS50075"/>
    </source>
</evidence>
<evidence type="ECO:0000256" key="6">
    <source>
        <dbReference type="PROSITE-ProRule" id="PRU01363"/>
    </source>
</evidence>
<dbReference type="PANTHER" id="PTHR43775">
    <property type="entry name" value="FATTY ACID SYNTHASE"/>
    <property type="match status" value="1"/>
</dbReference>
<evidence type="ECO:0000256" key="1">
    <source>
        <dbReference type="ARBA" id="ARBA00022450"/>
    </source>
</evidence>
<dbReference type="InterPro" id="IPR020845">
    <property type="entry name" value="AMP-binding_CS"/>
</dbReference>
<dbReference type="EMBL" id="JAYFSI010000022">
    <property type="protein sequence ID" value="MEA5367334.1"/>
    <property type="molecule type" value="Genomic_DNA"/>
</dbReference>
<dbReference type="CDD" id="cd04433">
    <property type="entry name" value="AFD_class_I"/>
    <property type="match status" value="1"/>
</dbReference>
<evidence type="ECO:0000259" key="10">
    <source>
        <dbReference type="PROSITE" id="PS52019"/>
    </source>
</evidence>
<dbReference type="PROSITE" id="PS50075">
    <property type="entry name" value="CARRIER"/>
    <property type="match status" value="2"/>
</dbReference>
<dbReference type="Gene3D" id="3.30.70.3290">
    <property type="match status" value="1"/>
</dbReference>
<dbReference type="InterPro" id="IPR014031">
    <property type="entry name" value="Ketoacyl_synth_C"/>
</dbReference>
<dbReference type="InterPro" id="IPR032821">
    <property type="entry name" value="PKS_assoc"/>
</dbReference>
<dbReference type="PROSITE" id="PS00455">
    <property type="entry name" value="AMP_BINDING"/>
    <property type="match status" value="1"/>
</dbReference>
<evidence type="ECO:0000313" key="11">
    <source>
        <dbReference type="EMBL" id="MEA5367334.1"/>
    </source>
</evidence>
<dbReference type="SMART" id="SM00822">
    <property type="entry name" value="PKS_KR"/>
    <property type="match status" value="1"/>
</dbReference>
<dbReference type="InterPro" id="IPR018201">
    <property type="entry name" value="Ketoacyl_synth_AS"/>
</dbReference>
<evidence type="ECO:0000256" key="7">
    <source>
        <dbReference type="SAM" id="MobiDB-lite"/>
    </source>
</evidence>
<dbReference type="InterPro" id="IPR036291">
    <property type="entry name" value="NAD(P)-bd_dom_sf"/>
</dbReference>
<dbReference type="Gene3D" id="3.40.47.10">
    <property type="match status" value="1"/>
</dbReference>
<dbReference type="Gene3D" id="1.10.1200.10">
    <property type="entry name" value="ACP-like"/>
    <property type="match status" value="2"/>
</dbReference>
<name>A0ABU5RNP4_9PSEU</name>
<feature type="active site" description="Proton acceptor; for dehydratase activity" evidence="6">
    <location>
        <position position="1423"/>
    </location>
</feature>
<dbReference type="InterPro" id="IPR020807">
    <property type="entry name" value="PKS_DH"/>
</dbReference>
<dbReference type="SMART" id="SM01294">
    <property type="entry name" value="PKS_PP_betabranch"/>
    <property type="match status" value="1"/>
</dbReference>
<dbReference type="InterPro" id="IPR020841">
    <property type="entry name" value="PKS_Beta-ketoAc_synthase_dom"/>
</dbReference>
<dbReference type="CDD" id="cd00833">
    <property type="entry name" value="PKS"/>
    <property type="match status" value="1"/>
</dbReference>
<feature type="domain" description="Ketosynthase family 3 (KS3)" evidence="9">
    <location>
        <begin position="561"/>
        <end position="983"/>
    </location>
</feature>
<sequence>MGEIREDLLRPLPILLGTADRERPAFSDGTREVTYGELARTSGQLATALGVARGDRVLLHVGSRVEYVEFLLAVVRAAAVGVPVSVRATEAELAAVADDSGAVLLVTEARHADLARRLAASRPQLRVVFVEDDLAQGTGAPRDDLGLDDPAWLLYTSGTTGRPKGVLTTQRAMLWSTAAGYVPMFGLARDDTILWPLPLHHAYALSLAVLGTIATGAHTRLTERLSAELLAEHPGCVLAGVPATYAGLRPEIRGPVVPPRLCLTSGAPCGPAARAAVRDLFGVPLLNGYGATETGGKIAVEVPGETGLVPLPGNEIRVDGGEILVRGPGLMLGYHGQAGSPFEDGWYRTGDAGRLEDGELVLEGRIDDVIVCGGQNVHPAEVEAVLAESPSVRDVLVGSRPDEVVGQVPIAFVVPSGDDVDPAELRRLCLARLSLYKVPVAFHRVGEIPRTASGKPRRGVLTVPETPAPQGDLAALVRAEVVALCGTDVGDGWRDRPFSELGLTSLAGVQLRHRLTEVAGVALPASLVYDFPTPGEVIAELTRLTSGTRPAARVTAPVPAAEPIAVVAMACRFPGGVRSPEDLWRLVRDGADATGEFPADRGWDVEALYDPDPDHLGTSVTRRGGFLYDAGDFDAGLFGISPREALATDPQQRLLLETTWELFERAGLDRTALRGSDTGVYVGVMNEDYASRFDSHELEAWLGIGSSHAVASGRIAYTFGLTGPTLTVDTACSSSLVALHLAAKALRAGECSLAVAGGATVMATPRTFLAFSRQRGLSPDGRCRPYAADADGTAWAEGAGVVLLERLSDAQRLGHPVLALLRGSAVNSDGASNGLTAPSGRAQRAVVAAALADAGLAPADVDAVEGHGTATPLGDPIEAEALIAAYGPGRDRPLWLGSVKSNIGHTQAAAGVAGLLKMVLALQHEQLPPSRYADNPSPRIDWSAGSVALLDRARPWPAGDRPRRAGVSAFGIGGTNAHVLLEEPPEKPLEGRDFPVAPWLLAAADDNALRAVAAGLLDVQDSVDVAYTLATRLAAGHRVLIPAGDREALRAVAEGRAGGRTVRGGARLAFLFSGQGAQRAGMGRELARSFPAFSDAFGAACEALGGDIAFDGELADRTDHAQAALFAFEVAQFRLLESWGVRPDVVVGHSIGEIAAAHVAGILSLADAAALVTARGRLMAALPAGGAMIAVSASEEEVVPLLSGQVAIAAVNGPRSVVLSGEEAATAELARRLGGGTRLRVSHAFHSPLMNPMLDEFAAAVAGLRHERPVIPFVSSLTGERALEPGHWVRHVRQTVRFADALATAAPDVGLELGPAAVLTRVAEFPAAATTSSGEGVLAALGGLHTAGVPIDWRKVFDGSGARTVPLPTYPFQRTRYWLEPSAPVVTGLGHPVLGPALEAPDSPRVVHGGSLGARSHGWLADHVVGGTPLVPGALFVELALHAGDAVDELVLEAPLPFDPAEDTHLQVVVDGPRLDVYARRTSEKDWRRHASGRIRPRGPLPARRTGEWPPPGAAEIDVTEAYGFLSYGPAFQAVRRLWRRDGEVFADVELPPGTGGRFGLHPILLDAAVHAVALTGGADAEPRLPFLWTGVELYTPGARRARAHVVLDDSGALQAELFDASGEPIAQVRSLVTRPVSPRDTMLYRPKWTAVTPFAAVGPITVIEAATGDVLESTSAALRLPDGGRLAPVSRDAAGAVAGDIREATTAAVPEVGRPTPVSRDATGAATGDVREATTAALRLLQERLPGGGRLALVTRNATGRNPDPAAAAVWGLGCSAAAEYPGQLTMVDLEPGFPLDRVPEFAGNGRETQIAVRDGVPHVFRVVRAAPSEVRPIDPAGTVLVTGGTGALGALLARHLVRGHGVRHLVLVSRRGLAAPGAGELRAELAGLGADVRIVAADVADRAAVTRLVEACDPPLTAVVHSAAVVDDGVFAAQTPARFDTVLGPKADAALALDEATRHLPLSAFVLFSSIAGTFGKAGQANYAAANRVLDALATRRRAAGLPGLSLAWGLWDVGTGLGDRISATARQRIHASGVAGLTAEQGLTLFDAALGSAEPVLVPVRFTPAATEAPPSVVGRKWPSRPSESELRELLRAEVASVLGHPDARAVTDDRPFPELGFDSLTTLEVRARITTLSGRDIAAAALFDHPTVAELAAYLHDDV</sequence>
<accession>A0ABU5RNP4</accession>
<proteinExistence type="predicted"/>
<dbReference type="CDD" id="cd08956">
    <property type="entry name" value="KR_3_FAS_SDR_x"/>
    <property type="match status" value="1"/>
</dbReference>
<dbReference type="InterPro" id="IPR016036">
    <property type="entry name" value="Malonyl_transacylase_ACP-bd"/>
</dbReference>
<keyword evidence="3" id="KW-0808">Transferase</keyword>
<dbReference type="InterPro" id="IPR009081">
    <property type="entry name" value="PP-bd_ACP"/>
</dbReference>
<dbReference type="PROSITE" id="PS52004">
    <property type="entry name" value="KS3_2"/>
    <property type="match status" value="1"/>
</dbReference>
<keyword evidence="5" id="KW-0012">Acyltransferase</keyword>
<dbReference type="PROSITE" id="PS52019">
    <property type="entry name" value="PKS_MFAS_DH"/>
    <property type="match status" value="1"/>
</dbReference>
<dbReference type="RefSeq" id="WP_323337253.1">
    <property type="nucleotide sequence ID" value="NZ_JAYFSI010000022.1"/>
</dbReference>
<keyword evidence="12" id="KW-1185">Reference proteome</keyword>
<dbReference type="InterPro" id="IPR042099">
    <property type="entry name" value="ANL_N_sf"/>
</dbReference>
<protein>
    <submittedName>
        <fullName evidence="11">Type I polyketide synthase</fullName>
    </submittedName>
</protein>
<evidence type="ECO:0000256" key="5">
    <source>
        <dbReference type="ARBA" id="ARBA00023315"/>
    </source>
</evidence>
<reference evidence="11 12" key="1">
    <citation type="submission" date="2023-12" db="EMBL/GenBank/DDBJ databases">
        <title>Amycolatopsis sp. V23-08.</title>
        <authorList>
            <person name="Somphong A."/>
        </authorList>
    </citation>
    <scope>NUCLEOTIDE SEQUENCE [LARGE SCALE GENOMIC DNA]</scope>
    <source>
        <strain evidence="11 12">V23-08</strain>
    </source>
</reference>
<dbReference type="Pfam" id="PF00550">
    <property type="entry name" value="PP-binding"/>
    <property type="match status" value="2"/>
</dbReference>
<keyword evidence="2" id="KW-0597">Phosphoprotein</keyword>
<dbReference type="PROSITE" id="PS00606">
    <property type="entry name" value="KS3_1"/>
    <property type="match status" value="1"/>
</dbReference>
<dbReference type="Pfam" id="PF21089">
    <property type="entry name" value="PKS_DH_N"/>
    <property type="match status" value="1"/>
</dbReference>
<dbReference type="Pfam" id="PF13193">
    <property type="entry name" value="AMP-binding_C"/>
    <property type="match status" value="1"/>
</dbReference>
<dbReference type="InterPro" id="IPR016035">
    <property type="entry name" value="Acyl_Trfase/lysoPLipase"/>
</dbReference>
<dbReference type="SMART" id="SM00825">
    <property type="entry name" value="PKS_KS"/>
    <property type="match status" value="1"/>
</dbReference>
<evidence type="ECO:0000256" key="3">
    <source>
        <dbReference type="ARBA" id="ARBA00022679"/>
    </source>
</evidence>
<dbReference type="SUPFAM" id="SSF55048">
    <property type="entry name" value="Probable ACP-binding domain of malonyl-CoA ACP transacylase"/>
    <property type="match status" value="1"/>
</dbReference>
<feature type="domain" description="Carrier" evidence="8">
    <location>
        <begin position="468"/>
        <end position="545"/>
    </location>
</feature>
<dbReference type="Gene3D" id="3.40.50.720">
    <property type="entry name" value="NAD(P)-binding Rossmann-like Domain"/>
    <property type="match status" value="1"/>
</dbReference>
<dbReference type="InterPro" id="IPR049551">
    <property type="entry name" value="PKS_DH_C"/>
</dbReference>
<organism evidence="11 12">
    <name type="scientific">Amycolatopsis heterodermiae</name>
    <dbReference type="NCBI Taxonomy" id="3110235"/>
    <lineage>
        <taxon>Bacteria</taxon>
        <taxon>Bacillati</taxon>
        <taxon>Actinomycetota</taxon>
        <taxon>Actinomycetes</taxon>
        <taxon>Pseudonocardiales</taxon>
        <taxon>Pseudonocardiaceae</taxon>
        <taxon>Amycolatopsis</taxon>
    </lineage>
</organism>
<feature type="active site" description="Proton donor; for dehydratase activity" evidence="6">
    <location>
        <position position="1567"/>
    </location>
</feature>
<dbReference type="SUPFAM" id="SSF47336">
    <property type="entry name" value="ACP-like"/>
    <property type="match status" value="2"/>
</dbReference>
<keyword evidence="4" id="KW-0677">Repeat</keyword>
<dbReference type="InterPro" id="IPR049552">
    <property type="entry name" value="PKS_DH_N"/>
</dbReference>
<dbReference type="InterPro" id="IPR050091">
    <property type="entry name" value="PKS_NRPS_Biosynth_Enz"/>
</dbReference>
<comment type="caution">
    <text evidence="11">The sequence shown here is derived from an EMBL/GenBank/DDBJ whole genome shotgun (WGS) entry which is preliminary data.</text>
</comment>
<dbReference type="InterPro" id="IPR014030">
    <property type="entry name" value="Ketoacyl_synth_N"/>
</dbReference>
<dbReference type="InterPro" id="IPR014043">
    <property type="entry name" value="Acyl_transferase_dom"/>
</dbReference>
<dbReference type="InterPro" id="IPR001227">
    <property type="entry name" value="Ac_transferase_dom_sf"/>
</dbReference>
<keyword evidence="1" id="KW-0596">Phosphopantetheine</keyword>
<dbReference type="Pfam" id="PF02801">
    <property type="entry name" value="Ketoacyl-synt_C"/>
    <property type="match status" value="1"/>
</dbReference>
<feature type="domain" description="PKS/mFAS DH" evidence="10">
    <location>
        <begin position="1391"/>
        <end position="1643"/>
    </location>
</feature>
<dbReference type="PANTHER" id="PTHR43775:SF51">
    <property type="entry name" value="INACTIVE PHENOLPHTHIOCEROL SYNTHESIS POLYKETIDE SYNTHASE TYPE I PKS1-RELATED"/>
    <property type="match status" value="1"/>
</dbReference>
<dbReference type="InterPro" id="IPR036736">
    <property type="entry name" value="ACP-like_sf"/>
</dbReference>
<evidence type="ECO:0000256" key="2">
    <source>
        <dbReference type="ARBA" id="ARBA00022553"/>
    </source>
</evidence>
<dbReference type="InterPro" id="IPR000873">
    <property type="entry name" value="AMP-dep_synth/lig_dom"/>
</dbReference>
<dbReference type="Gene3D" id="3.10.129.110">
    <property type="entry name" value="Polyketide synthase dehydratase"/>
    <property type="match status" value="1"/>
</dbReference>
<evidence type="ECO:0000256" key="4">
    <source>
        <dbReference type="ARBA" id="ARBA00022737"/>
    </source>
</evidence>
<dbReference type="SMART" id="SM00823">
    <property type="entry name" value="PKS_PP"/>
    <property type="match status" value="2"/>
</dbReference>
<dbReference type="InterPro" id="IPR013968">
    <property type="entry name" value="PKS_KR"/>
</dbReference>
<dbReference type="Pfam" id="PF16197">
    <property type="entry name" value="KAsynt_C_assoc"/>
    <property type="match status" value="1"/>
</dbReference>
<feature type="region of interest" description="N-terminal hotdog fold" evidence="6">
    <location>
        <begin position="1391"/>
        <end position="1502"/>
    </location>
</feature>
<dbReference type="Pfam" id="PF00109">
    <property type="entry name" value="ketoacyl-synt"/>
    <property type="match status" value="1"/>
</dbReference>
<dbReference type="Pfam" id="PF08659">
    <property type="entry name" value="KR"/>
    <property type="match status" value="1"/>
</dbReference>
<dbReference type="SMART" id="SM00826">
    <property type="entry name" value="PKS_DH"/>
    <property type="match status" value="1"/>
</dbReference>
<dbReference type="InterPro" id="IPR016039">
    <property type="entry name" value="Thiolase-like"/>
</dbReference>
<dbReference type="SUPFAM" id="SSF56801">
    <property type="entry name" value="Acetyl-CoA synthetase-like"/>
    <property type="match status" value="1"/>
</dbReference>
<dbReference type="InterPro" id="IPR045851">
    <property type="entry name" value="AMP-bd_C_sf"/>
</dbReference>
<evidence type="ECO:0000259" key="9">
    <source>
        <dbReference type="PROSITE" id="PS52004"/>
    </source>
</evidence>
<feature type="region of interest" description="Disordered" evidence="7">
    <location>
        <begin position="1489"/>
        <end position="1511"/>
    </location>
</feature>
<dbReference type="SUPFAM" id="SSF51735">
    <property type="entry name" value="NAD(P)-binding Rossmann-fold domains"/>
    <property type="match status" value="2"/>
</dbReference>
<feature type="region of interest" description="C-terminal hotdog fold" evidence="6">
    <location>
        <begin position="1514"/>
        <end position="1643"/>
    </location>
</feature>